<dbReference type="PANTHER" id="PTHR21705">
    <property type="entry name" value="RAI16 PROTEIN-RELATED"/>
    <property type="match status" value="1"/>
</dbReference>
<evidence type="ECO:0000313" key="3">
    <source>
        <dbReference type="Proteomes" id="UP000757232"/>
    </source>
</evidence>
<proteinExistence type="predicted"/>
<dbReference type="EMBL" id="LNZH02000216">
    <property type="protein sequence ID" value="OCB84226.1"/>
    <property type="molecule type" value="Genomic_DNA"/>
</dbReference>
<name>A0A9Q5N2Z9_SANBA</name>
<dbReference type="PANTHER" id="PTHR21705:SF11">
    <property type="entry name" value="FHIP FAMILY PROTEIN CG3558"/>
    <property type="match status" value="1"/>
</dbReference>
<organism evidence="2 3">
    <name type="scientific">Sanghuangporus baumii</name>
    <name type="common">Phellinus baumii</name>
    <dbReference type="NCBI Taxonomy" id="108892"/>
    <lineage>
        <taxon>Eukaryota</taxon>
        <taxon>Fungi</taxon>
        <taxon>Dikarya</taxon>
        <taxon>Basidiomycota</taxon>
        <taxon>Agaricomycotina</taxon>
        <taxon>Agaricomycetes</taxon>
        <taxon>Hymenochaetales</taxon>
        <taxon>Hymenochaetaceae</taxon>
        <taxon>Sanghuangporus</taxon>
    </lineage>
</organism>
<dbReference type="AlphaFoldDB" id="A0A9Q5N2Z9"/>
<feature type="region of interest" description="Disordered" evidence="1">
    <location>
        <begin position="910"/>
        <end position="970"/>
    </location>
</feature>
<sequence length="1079" mass="119737">MDYFSKFLRPTSQLPPKQTYNHAAEFHRAWTIIYETLTHPDERQLARGIRATEVPTALKTVVDSLVWESTRTEEGVTGACMEYLLKNDILGTLVRLSEPDRPSGIQLEVLRAVQNMVVLLDEQFLVHSAVHRAVLKLLKTCVGDEIQEQLDGRNRLMGAAGTTTRASPTEYEEDLVDLLCLLCSRIRTFRELLMIFFYDKHWYHSDTLTSVPEEEEEDVDLNENFAGDDEKPSSNTTTEPSVSDQRAPSPTASQATVTSAPVSSQTKKPEYEFLLLNYLLRFVHREGKIGEFARAGLLFLMDVAMSPGVPIHRIGGNNVKMPPPSSQEQQQAPVSDPVADAALALAEYILDGDFCEVLGAGLGAVYSLLPSKLDVRMQHHQSISTQQNTMTIGGSGPLTDEDLEKLEIEEEKAHANGVEYSSNPEFKARLEHFVKLLEFLQDVLRRNVAGTSDDGTIEPASFVGSAIVQSILDSVRRIFLENVLYPTILECSDVDGSAVAVLSYIDVMFRTIQDPQFAESLIDFLVTEDDTDSLRRGPRMRRTLLLDSAKSAPSPVVTTREKKMKRRKSSAMMLLEMDAPSARKQSEYFTSMGRFTLKDLLLTSMRSKFHATSAAALQLMQTLLVYHCHLSVDRLFIFSYDEDLSPSEQKESSEDDEEVFAYPGAESEATSRATSISGPQLGSRIPETSYSMHEQELALYLGLVARIDPAHGRGAFSTGYDHYLRDAIITIASHSCSACVSDKPESRHLLDVNDPVLSLVLQSLRHFYSNSPEENMALTGMLAAIASCPRRSLRGWLLFGTDGTARPPKKEPDMAQFLDDGDDRSIDVSINERLTRNELPMPIYGAGPLSQPVVLSILQGLVSNLDRFRDLVKRFDSFLAERRQGLVFSENLTDALSLSFDLSNNVLGVTSSSSSSRLGTASQPSQRPKSKSHSGWASFLTPRKIRPRAASPPRSESPTSPPRGRKVEASPFGAHYRQTSSITVEPLAAPIPTSGPWAPAQLATFNADEQDVFGASGQWEEEKHSENISSRFQEEEEAVKTVTLSQLLDNVVILEESIKELTAIVHARRSLGMDSLRYL</sequence>
<feature type="region of interest" description="Disordered" evidence="1">
    <location>
        <begin position="211"/>
        <end position="263"/>
    </location>
</feature>
<dbReference type="Proteomes" id="UP000757232">
    <property type="component" value="Unassembled WGS sequence"/>
</dbReference>
<feature type="compositionally biased region" description="Acidic residues" evidence="1">
    <location>
        <begin position="212"/>
        <end position="221"/>
    </location>
</feature>
<protein>
    <recommendedName>
        <fullName evidence="4">Retinoic acid induced 16-like protein-domain-containing protein</fullName>
    </recommendedName>
</protein>
<dbReference type="OrthoDB" id="5350595at2759"/>
<feature type="compositionally biased region" description="Polar residues" evidence="1">
    <location>
        <begin position="233"/>
        <end position="263"/>
    </location>
</feature>
<keyword evidence="3" id="KW-1185">Reference proteome</keyword>
<evidence type="ECO:0008006" key="4">
    <source>
        <dbReference type="Google" id="ProtNLM"/>
    </source>
</evidence>
<dbReference type="Pfam" id="PF10257">
    <property type="entry name" value="RAI16-like"/>
    <property type="match status" value="1"/>
</dbReference>
<feature type="compositionally biased region" description="Polar residues" evidence="1">
    <location>
        <begin position="917"/>
        <end position="927"/>
    </location>
</feature>
<accession>A0A9Q5N2Z9</accession>
<gene>
    <name evidence="2" type="ORF">A7U60_g8903</name>
</gene>
<feature type="compositionally biased region" description="Low complexity" evidence="1">
    <location>
        <begin position="948"/>
        <end position="958"/>
    </location>
</feature>
<comment type="caution">
    <text evidence="2">The sequence shown here is derived from an EMBL/GenBank/DDBJ whole genome shotgun (WGS) entry which is preliminary data.</text>
</comment>
<dbReference type="InterPro" id="IPR019384">
    <property type="entry name" value="FHIP"/>
</dbReference>
<evidence type="ECO:0000256" key="1">
    <source>
        <dbReference type="SAM" id="MobiDB-lite"/>
    </source>
</evidence>
<reference evidence="2" key="1">
    <citation type="submission" date="2016-06" db="EMBL/GenBank/DDBJ databases">
        <title>Draft Genome sequence of the fungus Inonotus baumii.</title>
        <authorList>
            <person name="Zhu H."/>
            <person name="Lin W."/>
        </authorList>
    </citation>
    <scope>NUCLEOTIDE SEQUENCE</scope>
    <source>
        <strain evidence="2">821</strain>
    </source>
</reference>
<evidence type="ECO:0000313" key="2">
    <source>
        <dbReference type="EMBL" id="OCB84226.1"/>
    </source>
</evidence>